<evidence type="ECO:0000313" key="2">
    <source>
        <dbReference type="Proteomes" id="UP000239663"/>
    </source>
</evidence>
<dbReference type="OrthoDB" id="2870159at2"/>
<dbReference type="EMBL" id="PKOZ01000007">
    <property type="protein sequence ID" value="PQD94862.1"/>
    <property type="molecule type" value="Genomic_DNA"/>
</dbReference>
<evidence type="ECO:0000313" key="1">
    <source>
        <dbReference type="EMBL" id="PQD94862.1"/>
    </source>
</evidence>
<organism evidence="1 2">
    <name type="scientific">Pradoshia eiseniae</name>
    <dbReference type="NCBI Taxonomy" id="2064768"/>
    <lineage>
        <taxon>Bacteria</taxon>
        <taxon>Bacillati</taxon>
        <taxon>Bacillota</taxon>
        <taxon>Bacilli</taxon>
        <taxon>Bacillales</taxon>
        <taxon>Bacillaceae</taxon>
        <taxon>Pradoshia</taxon>
    </lineage>
</organism>
<name>A0A2S7MYH9_9BACI</name>
<comment type="caution">
    <text evidence="1">The sequence shown here is derived from an EMBL/GenBank/DDBJ whole genome shotgun (WGS) entry which is preliminary data.</text>
</comment>
<accession>A0A2S7MYH9</accession>
<dbReference type="Proteomes" id="UP000239663">
    <property type="component" value="Unassembled WGS sequence"/>
</dbReference>
<reference evidence="1 2" key="1">
    <citation type="submission" date="2017-12" db="EMBL/GenBank/DDBJ databases">
        <title>Taxonomic description and draft genome of Pradoshia cofamensis Gen. nov., sp. nov., a thermotolerant bacillale isolated from anterior gut of earthworm Eisenia fetida.</title>
        <authorList>
            <person name="Saha T."/>
            <person name="Chakraborty R."/>
        </authorList>
    </citation>
    <scope>NUCLEOTIDE SEQUENCE [LARGE SCALE GENOMIC DNA]</scope>
    <source>
        <strain evidence="1 2">EAG3</strain>
    </source>
</reference>
<proteinExistence type="predicted"/>
<protein>
    <submittedName>
        <fullName evidence="1">Uncharacterized protein</fullName>
    </submittedName>
</protein>
<sequence>MRFTLKGHELSKIHDMKKLMLMLSQACLDELQKEGDKKIQITTSHCLIIADKLHMNEPDADDLTLLERSVWEAEDSLFPIINEGNVTNLSGMILLRNVKIIPFAAPDKIIEIDSYALYTDHIMGFSIAEGE</sequence>
<dbReference type="RefSeq" id="WP_104849937.1">
    <property type="nucleotide sequence ID" value="NZ_PKOZ01000007.1"/>
</dbReference>
<gene>
    <name evidence="1" type="ORF">CYL18_12950</name>
</gene>
<keyword evidence="2" id="KW-1185">Reference proteome</keyword>
<dbReference type="AlphaFoldDB" id="A0A2S7MYH9"/>